<accession>A0AAW0MJ47</accession>
<comment type="caution">
    <text evidence="2">The sequence shown here is derived from an EMBL/GenBank/DDBJ whole genome shotgun (WGS) entry which is preliminary data.</text>
</comment>
<dbReference type="Pfam" id="PF15489">
    <property type="entry name" value="CTC1"/>
    <property type="match status" value="2"/>
</dbReference>
<dbReference type="GO" id="GO:0003697">
    <property type="term" value="F:single-stranded DNA binding"/>
    <property type="evidence" value="ECO:0007669"/>
    <property type="project" value="InterPro"/>
</dbReference>
<feature type="region of interest" description="Disordered" evidence="1">
    <location>
        <begin position="62"/>
        <end position="87"/>
    </location>
</feature>
<organism evidence="2 3">
    <name type="scientific">Mugilogobius chulae</name>
    <name type="common">yellowstripe goby</name>
    <dbReference type="NCBI Taxonomy" id="88201"/>
    <lineage>
        <taxon>Eukaryota</taxon>
        <taxon>Metazoa</taxon>
        <taxon>Chordata</taxon>
        <taxon>Craniata</taxon>
        <taxon>Vertebrata</taxon>
        <taxon>Euteleostomi</taxon>
        <taxon>Actinopterygii</taxon>
        <taxon>Neopterygii</taxon>
        <taxon>Teleostei</taxon>
        <taxon>Neoteleostei</taxon>
        <taxon>Acanthomorphata</taxon>
        <taxon>Gobiaria</taxon>
        <taxon>Gobiiformes</taxon>
        <taxon>Gobioidei</taxon>
        <taxon>Gobiidae</taxon>
        <taxon>Gobionellinae</taxon>
        <taxon>Mugilogobius</taxon>
    </lineage>
</organism>
<sequence length="373" mass="40311">MYVYLSLRQRPLLVVGLLQLPSPGSEAQTLELRDSTGIYLQFSLDHVTVLSPSVSMAMRLRQGAGPGEEEAESEEPDRKKPKAAAEEGGGVRACVSVVIRAEQKEGVAWRNVGAGSTLSFSLRAAVIGPVVWWGRDPKNRPITEREVTPGEKKTLSLSFCGSSARWFPLLQDGRYYRLVAVDTQDPSVLIGRAAVAGQKGVELHADSALQVHSDWRIHTVPPPPRLGPRVTSDLVSFQALVLDRTGVSDRNSAQTGARLTVCDVSGRSLQVYLELGHAPFSPACCLETPSDSVYCCSVPVSCVSVVSVGQSPAPAPPPFPMMLLGQWDRGGGVSVARVKGHLVCVLFLQLQWSCSKCDRVFTRVRPETGLELD</sequence>
<dbReference type="Proteomes" id="UP001460270">
    <property type="component" value="Unassembled WGS sequence"/>
</dbReference>
<evidence type="ECO:0000313" key="2">
    <source>
        <dbReference type="EMBL" id="KAK7879477.1"/>
    </source>
</evidence>
<evidence type="ECO:0000313" key="3">
    <source>
        <dbReference type="Proteomes" id="UP001460270"/>
    </source>
</evidence>
<gene>
    <name evidence="2" type="ORF">WMY93_033817</name>
</gene>
<protein>
    <submittedName>
        <fullName evidence="2">Uncharacterized protein</fullName>
    </submittedName>
</protein>
<proteinExistence type="predicted"/>
<dbReference type="InterPro" id="IPR029156">
    <property type="entry name" value="CTC1"/>
</dbReference>
<name>A0AAW0MJ47_9GOBI</name>
<dbReference type="AlphaFoldDB" id="A0AAW0MJ47"/>
<keyword evidence="3" id="KW-1185">Reference proteome</keyword>
<evidence type="ECO:0000256" key="1">
    <source>
        <dbReference type="SAM" id="MobiDB-lite"/>
    </source>
</evidence>
<reference evidence="3" key="1">
    <citation type="submission" date="2024-04" db="EMBL/GenBank/DDBJ databases">
        <title>Salinicola lusitanus LLJ914,a marine bacterium isolated from the Okinawa Trough.</title>
        <authorList>
            <person name="Li J."/>
        </authorList>
    </citation>
    <scope>NUCLEOTIDE SEQUENCE [LARGE SCALE GENOMIC DNA]</scope>
</reference>
<dbReference type="EMBL" id="JBBPFD010000262">
    <property type="protein sequence ID" value="KAK7879477.1"/>
    <property type="molecule type" value="Genomic_DNA"/>
</dbReference>